<dbReference type="SMART" id="SM00355">
    <property type="entry name" value="ZnF_C2H2"/>
    <property type="match status" value="1"/>
</dbReference>
<dbReference type="PANTHER" id="PTHR16515:SF57">
    <property type="entry name" value="ZINC FINGER PROTEIN 154-LIKE"/>
    <property type="match status" value="1"/>
</dbReference>
<keyword evidence="3" id="KW-0479">Metal-binding</keyword>
<dbReference type="AlphaFoldDB" id="A0A7K8I8A6"/>
<evidence type="ECO:0000256" key="7">
    <source>
        <dbReference type="ARBA" id="ARBA00023242"/>
    </source>
</evidence>
<evidence type="ECO:0000256" key="2">
    <source>
        <dbReference type="ARBA" id="ARBA00006991"/>
    </source>
</evidence>
<proteinExistence type="inferred from homology"/>
<accession>A0A7K8I8A6</accession>
<evidence type="ECO:0000259" key="9">
    <source>
        <dbReference type="PROSITE" id="PS50157"/>
    </source>
</evidence>
<dbReference type="EMBL" id="VZTH01020177">
    <property type="protein sequence ID" value="NXC64961.1"/>
    <property type="molecule type" value="Genomic_DNA"/>
</dbReference>
<dbReference type="Proteomes" id="UP000557196">
    <property type="component" value="Unassembled WGS sequence"/>
</dbReference>
<comment type="caution">
    <text evidence="10">The sequence shown here is derived from an EMBL/GenBank/DDBJ whole genome shotgun (WGS) entry which is preliminary data.</text>
</comment>
<dbReference type="SUPFAM" id="SSF57667">
    <property type="entry name" value="beta-beta-alpha zinc fingers"/>
    <property type="match status" value="1"/>
</dbReference>
<feature type="non-terminal residue" evidence="10">
    <location>
        <position position="1"/>
    </location>
</feature>
<evidence type="ECO:0000256" key="1">
    <source>
        <dbReference type="ARBA" id="ARBA00004123"/>
    </source>
</evidence>
<organism evidence="10 11">
    <name type="scientific">Aleadryas rufinucha</name>
    <name type="common">rufous-naped whistler</name>
    <dbReference type="NCBI Taxonomy" id="461220"/>
    <lineage>
        <taxon>Eukaryota</taxon>
        <taxon>Metazoa</taxon>
        <taxon>Chordata</taxon>
        <taxon>Craniata</taxon>
        <taxon>Vertebrata</taxon>
        <taxon>Euteleostomi</taxon>
        <taxon>Archelosauria</taxon>
        <taxon>Archosauria</taxon>
        <taxon>Dinosauria</taxon>
        <taxon>Saurischia</taxon>
        <taxon>Theropoda</taxon>
        <taxon>Coelurosauria</taxon>
        <taxon>Aves</taxon>
        <taxon>Neognathae</taxon>
        <taxon>Neoaves</taxon>
        <taxon>Telluraves</taxon>
        <taxon>Australaves</taxon>
        <taxon>Passeriformes</taxon>
        <taxon>Corvoidea</taxon>
        <taxon>Pachycephalidae</taxon>
        <taxon>Aleadryas</taxon>
    </lineage>
</organism>
<dbReference type="PROSITE" id="PS50157">
    <property type="entry name" value="ZINC_FINGER_C2H2_2"/>
    <property type="match status" value="1"/>
</dbReference>
<dbReference type="GO" id="GO:0010468">
    <property type="term" value="P:regulation of gene expression"/>
    <property type="evidence" value="ECO:0007669"/>
    <property type="project" value="TreeGrafter"/>
</dbReference>
<keyword evidence="4" id="KW-0677">Repeat</keyword>
<feature type="domain" description="C2H2-type" evidence="9">
    <location>
        <begin position="19"/>
        <end position="46"/>
    </location>
</feature>
<keyword evidence="5 8" id="KW-0863">Zinc-finger</keyword>
<reference evidence="10 11" key="1">
    <citation type="submission" date="2019-09" db="EMBL/GenBank/DDBJ databases">
        <title>Bird 10,000 Genomes (B10K) Project - Family phase.</title>
        <authorList>
            <person name="Zhang G."/>
        </authorList>
    </citation>
    <scope>NUCLEOTIDE SEQUENCE [LARGE SCALE GENOMIC DNA]</scope>
    <source>
        <strain evidence="10">B10K-DU-029-36</strain>
        <tissue evidence="10">Muscle</tissue>
    </source>
</reference>
<evidence type="ECO:0000313" key="10">
    <source>
        <dbReference type="EMBL" id="NXC64961.1"/>
    </source>
</evidence>
<evidence type="ECO:0000256" key="6">
    <source>
        <dbReference type="ARBA" id="ARBA00022833"/>
    </source>
</evidence>
<dbReference type="PROSITE" id="PS00028">
    <property type="entry name" value="ZINC_FINGER_C2H2_1"/>
    <property type="match status" value="1"/>
</dbReference>
<dbReference type="InterPro" id="IPR036236">
    <property type="entry name" value="Znf_C2H2_sf"/>
</dbReference>
<dbReference type="InterPro" id="IPR050331">
    <property type="entry name" value="Zinc_finger"/>
</dbReference>
<dbReference type="Gene3D" id="3.30.160.60">
    <property type="entry name" value="Classic Zinc Finger"/>
    <property type="match status" value="1"/>
</dbReference>
<protein>
    <submittedName>
        <fullName evidence="10">ZN112 protein</fullName>
    </submittedName>
</protein>
<evidence type="ECO:0000256" key="4">
    <source>
        <dbReference type="ARBA" id="ARBA00022737"/>
    </source>
</evidence>
<name>A0A7K8I8A6_9CORV</name>
<dbReference type="InterPro" id="IPR013087">
    <property type="entry name" value="Znf_C2H2_type"/>
</dbReference>
<dbReference type="PANTHER" id="PTHR16515">
    <property type="entry name" value="PR DOMAIN ZINC FINGER PROTEIN"/>
    <property type="match status" value="1"/>
</dbReference>
<dbReference type="FunFam" id="3.30.160.60:FF:001430">
    <property type="entry name" value="Uncharacterized protein"/>
    <property type="match status" value="1"/>
</dbReference>
<evidence type="ECO:0000313" key="11">
    <source>
        <dbReference type="Proteomes" id="UP000557196"/>
    </source>
</evidence>
<keyword evidence="11" id="KW-1185">Reference proteome</keyword>
<feature type="non-terminal residue" evidence="10">
    <location>
        <position position="54"/>
    </location>
</feature>
<evidence type="ECO:0000256" key="3">
    <source>
        <dbReference type="ARBA" id="ARBA00022723"/>
    </source>
</evidence>
<gene>
    <name evidence="10" type="primary">Znf112_1</name>
    <name evidence="10" type="ORF">ALERUF_R05756</name>
</gene>
<comment type="similarity">
    <text evidence="2">Belongs to the krueppel C2H2-type zinc-finger protein family.</text>
</comment>
<comment type="subcellular location">
    <subcellularLocation>
        <location evidence="1">Nucleus</location>
    </subcellularLocation>
</comment>
<dbReference type="GO" id="GO:0008270">
    <property type="term" value="F:zinc ion binding"/>
    <property type="evidence" value="ECO:0007669"/>
    <property type="project" value="UniProtKB-KW"/>
</dbReference>
<keyword evidence="7" id="KW-0539">Nucleus</keyword>
<dbReference type="GO" id="GO:0005634">
    <property type="term" value="C:nucleus"/>
    <property type="evidence" value="ECO:0007669"/>
    <property type="project" value="UniProtKB-SubCell"/>
</dbReference>
<evidence type="ECO:0000256" key="8">
    <source>
        <dbReference type="PROSITE-ProRule" id="PRU00042"/>
    </source>
</evidence>
<evidence type="ECO:0000256" key="5">
    <source>
        <dbReference type="ARBA" id="ARBA00022771"/>
    </source>
</evidence>
<keyword evidence="6" id="KW-0862">Zinc</keyword>
<sequence length="54" mass="6528">RCRQSSELGEKAQGGEKPYKCLECRKGFRWKFRLKEHQRIHTGEWPYECGEWGK</sequence>